<dbReference type="Pfam" id="PF13855">
    <property type="entry name" value="LRR_8"/>
    <property type="match status" value="1"/>
</dbReference>
<dbReference type="GO" id="GO:0005737">
    <property type="term" value="C:cytoplasm"/>
    <property type="evidence" value="ECO:0007669"/>
    <property type="project" value="TreeGrafter"/>
</dbReference>
<accession>A0A8C7GFW4</accession>
<dbReference type="InterPro" id="IPR032675">
    <property type="entry name" value="LRR_dom_sf"/>
</dbReference>
<dbReference type="AlphaFoldDB" id="A0A8C7GFW4"/>
<feature type="compositionally biased region" description="Basic and acidic residues" evidence="3">
    <location>
        <begin position="64"/>
        <end position="73"/>
    </location>
</feature>
<evidence type="ECO:0000313" key="4">
    <source>
        <dbReference type="Ensembl" id="ENSOKIP00005042986.1"/>
    </source>
</evidence>
<proteinExistence type="predicted"/>
<dbReference type="SUPFAM" id="SSF52058">
    <property type="entry name" value="L domain-like"/>
    <property type="match status" value="1"/>
</dbReference>
<dbReference type="PANTHER" id="PTHR48051">
    <property type="match status" value="1"/>
</dbReference>
<dbReference type="PANTHER" id="PTHR48051:SF46">
    <property type="entry name" value="LEUCINE RICH REPEAT-CONTAINING DOMAIN PROTEIN"/>
    <property type="match status" value="1"/>
</dbReference>
<dbReference type="GeneTree" id="ENSGT00940000173214"/>
<evidence type="ECO:0000256" key="3">
    <source>
        <dbReference type="SAM" id="MobiDB-lite"/>
    </source>
</evidence>
<keyword evidence="5" id="KW-1185">Reference proteome</keyword>
<evidence type="ECO:0000313" key="5">
    <source>
        <dbReference type="Proteomes" id="UP000694557"/>
    </source>
</evidence>
<reference evidence="4" key="2">
    <citation type="submission" date="2025-09" db="UniProtKB">
        <authorList>
            <consortium name="Ensembl"/>
        </authorList>
    </citation>
    <scope>IDENTIFICATION</scope>
</reference>
<dbReference type="Gene3D" id="3.80.10.10">
    <property type="entry name" value="Ribonuclease Inhibitor"/>
    <property type="match status" value="1"/>
</dbReference>
<dbReference type="Proteomes" id="UP000694557">
    <property type="component" value="Unassembled WGS sequence"/>
</dbReference>
<evidence type="ECO:0000256" key="1">
    <source>
        <dbReference type="ARBA" id="ARBA00022614"/>
    </source>
</evidence>
<dbReference type="InterPro" id="IPR003591">
    <property type="entry name" value="Leu-rich_rpt_typical-subtyp"/>
</dbReference>
<keyword evidence="1" id="KW-0433">Leucine-rich repeat</keyword>
<keyword evidence="2" id="KW-0677">Repeat</keyword>
<dbReference type="InterPro" id="IPR001611">
    <property type="entry name" value="Leu-rich_rpt"/>
</dbReference>
<evidence type="ECO:0008006" key="6">
    <source>
        <dbReference type="Google" id="ProtNLM"/>
    </source>
</evidence>
<name>A0A8C7GFW4_ONCKI</name>
<organism evidence="4 5">
    <name type="scientific">Oncorhynchus kisutch</name>
    <name type="common">Coho salmon</name>
    <name type="synonym">Salmo kisutch</name>
    <dbReference type="NCBI Taxonomy" id="8019"/>
    <lineage>
        <taxon>Eukaryota</taxon>
        <taxon>Metazoa</taxon>
        <taxon>Chordata</taxon>
        <taxon>Craniata</taxon>
        <taxon>Vertebrata</taxon>
        <taxon>Euteleostomi</taxon>
        <taxon>Actinopterygii</taxon>
        <taxon>Neopterygii</taxon>
        <taxon>Teleostei</taxon>
        <taxon>Protacanthopterygii</taxon>
        <taxon>Salmoniformes</taxon>
        <taxon>Salmonidae</taxon>
        <taxon>Salmoninae</taxon>
        <taxon>Oncorhynchus</taxon>
    </lineage>
</organism>
<dbReference type="Ensembl" id="ENSOKIT00005045308.1">
    <property type="protein sequence ID" value="ENSOKIP00005042986.1"/>
    <property type="gene ID" value="ENSOKIG00005018156.1"/>
</dbReference>
<protein>
    <recommendedName>
        <fullName evidence="6">Leucine-rich repeat-containing protein 63</fullName>
    </recommendedName>
</protein>
<gene>
    <name evidence="4" type="primary">lrrc63</name>
</gene>
<evidence type="ECO:0000256" key="2">
    <source>
        <dbReference type="ARBA" id="ARBA00022737"/>
    </source>
</evidence>
<reference evidence="4" key="1">
    <citation type="submission" date="2025-08" db="UniProtKB">
        <authorList>
            <consortium name="Ensembl"/>
        </authorList>
    </citation>
    <scope>IDENTIFICATION</scope>
</reference>
<feature type="region of interest" description="Disordered" evidence="3">
    <location>
        <begin position="34"/>
        <end position="79"/>
    </location>
</feature>
<dbReference type="SMART" id="SM00369">
    <property type="entry name" value="LRR_TYP"/>
    <property type="match status" value="3"/>
</dbReference>
<sequence>MYTVNLATVLFLPGNRSFHRGVAMPSERARLLRRPLPPKKNPPIVKSLPSPIHSGTIIDSLPSTERRDLKDSATGRSESSCHMLPFWDYDPAAFRVAPTPLTSVPSMLIPEIIEGFPCKPPRTLPKIPLLDLLKTDPRYIPFPPSFSFNDFLRDPNGGCGAQSLEGLKKVALSRCNYRKLVGLFLMELHKGQQTEVSKQLMSTEKLPEAKSRIPQKQIICELAALIRMEVQTQMMCRRSCLGDGTCMSEQKSVEIWVPPGERQAVQKQENLYLGTEVILNSVTTKHFQGSRRTHSPFRHSGEGITPSELAILDCLTEGGQALTLKAHFIALLPDLTPLAQSLLYLNLSFNDFTIFPVEVYELTQLEVLKMRDNPIEEIPTGIHRLTRLKTFVISFCKITSLPSELYQLPTLQFLDVSYNLLSSLTNDIRKLRTLEYLNVEGNQLPGLPCGALRLSLTQLRISNNYMHPYFWKSCSWNSPQDLQHSATMTLSLTDTCLRYASLPPEAQMALSRVGVCDCCRGPMYGPGLKVIRPCYNIFGLHRVPFIFYACTPACHWNFKIQTKSLSSLLYGEDTTHNSEQLT</sequence>
<dbReference type="InterPro" id="IPR050216">
    <property type="entry name" value="LRR_domain-containing"/>
</dbReference>